<dbReference type="NCBIfam" id="NF003877">
    <property type="entry name" value="PRK05427.1"/>
    <property type="match status" value="1"/>
</dbReference>
<comment type="cofactor">
    <cofactor evidence="1">
        <name>Mn(2+)</name>
        <dbReference type="ChEBI" id="CHEBI:29035"/>
    </cofactor>
</comment>
<dbReference type="PROSITE" id="PS51371">
    <property type="entry name" value="CBS"/>
    <property type="match status" value="2"/>
</dbReference>
<dbReference type="EC" id="3.6.1.1" evidence="2"/>
<reference evidence="10 11" key="1">
    <citation type="submission" date="2020-02" db="EMBL/GenBank/DDBJ databases">
        <title>Genome assembly of a novel Clostridium senegalense strain.</title>
        <authorList>
            <person name="Gupta T.B."/>
            <person name="Jauregui R."/>
            <person name="Maclean P."/>
            <person name="Nawarathana A."/>
            <person name="Brightwell G."/>
        </authorList>
    </citation>
    <scope>NUCLEOTIDE SEQUENCE [LARGE SCALE GENOMIC DNA]</scope>
    <source>
        <strain evidence="10 11">AGRFS4</strain>
    </source>
</reference>
<evidence type="ECO:0000256" key="3">
    <source>
        <dbReference type="ARBA" id="ARBA00022723"/>
    </source>
</evidence>
<dbReference type="InterPro" id="IPR046342">
    <property type="entry name" value="CBS_dom_sf"/>
</dbReference>
<dbReference type="Pfam" id="PF02833">
    <property type="entry name" value="DHHA2"/>
    <property type="match status" value="1"/>
</dbReference>
<dbReference type="Gene3D" id="3.10.310.20">
    <property type="entry name" value="DHHA2 domain"/>
    <property type="match status" value="1"/>
</dbReference>
<dbReference type="Gene3D" id="3.10.580.10">
    <property type="entry name" value="CBS-domain"/>
    <property type="match status" value="1"/>
</dbReference>
<keyword evidence="3" id="KW-0479">Metal-binding</keyword>
<dbReference type="Proteomes" id="UP000481872">
    <property type="component" value="Unassembled WGS sequence"/>
</dbReference>
<comment type="catalytic activity">
    <reaction evidence="7">
        <text>diphosphate + H2O = 2 phosphate + H(+)</text>
        <dbReference type="Rhea" id="RHEA:24576"/>
        <dbReference type="ChEBI" id="CHEBI:15377"/>
        <dbReference type="ChEBI" id="CHEBI:15378"/>
        <dbReference type="ChEBI" id="CHEBI:33019"/>
        <dbReference type="ChEBI" id="CHEBI:43474"/>
        <dbReference type="EC" id="3.6.1.1"/>
    </reaction>
</comment>
<evidence type="ECO:0000256" key="6">
    <source>
        <dbReference type="ARBA" id="ARBA00032535"/>
    </source>
</evidence>
<dbReference type="SUPFAM" id="SSF75138">
    <property type="entry name" value="HprK N-terminal domain-like"/>
    <property type="match status" value="1"/>
</dbReference>
<keyword evidence="8" id="KW-0129">CBS domain</keyword>
<evidence type="ECO:0000256" key="1">
    <source>
        <dbReference type="ARBA" id="ARBA00001936"/>
    </source>
</evidence>
<dbReference type="Pfam" id="PF01368">
    <property type="entry name" value="DHH"/>
    <property type="match status" value="1"/>
</dbReference>
<evidence type="ECO:0000259" key="9">
    <source>
        <dbReference type="PROSITE" id="PS51371"/>
    </source>
</evidence>
<dbReference type="NCBIfam" id="NF011442">
    <property type="entry name" value="PRK14869.1-4"/>
    <property type="match status" value="1"/>
</dbReference>
<dbReference type="SUPFAM" id="SSF54631">
    <property type="entry name" value="CBS-domain pair"/>
    <property type="match status" value="1"/>
</dbReference>
<dbReference type="InterPro" id="IPR000644">
    <property type="entry name" value="CBS_dom"/>
</dbReference>
<dbReference type="InterPro" id="IPR028979">
    <property type="entry name" value="Ser_kin/Pase_Hpr-like_N_sf"/>
</dbReference>
<dbReference type="InterPro" id="IPR010766">
    <property type="entry name" value="DRTGG"/>
</dbReference>
<keyword evidence="5" id="KW-0464">Manganese</keyword>
<dbReference type="InterPro" id="IPR004097">
    <property type="entry name" value="DHHA2"/>
</dbReference>
<evidence type="ECO:0000256" key="7">
    <source>
        <dbReference type="ARBA" id="ARBA00047820"/>
    </source>
</evidence>
<evidence type="ECO:0000256" key="8">
    <source>
        <dbReference type="PROSITE-ProRule" id="PRU00703"/>
    </source>
</evidence>
<dbReference type="InterPro" id="IPR038222">
    <property type="entry name" value="DHHA2_dom_sf"/>
</dbReference>
<dbReference type="FunFam" id="3.90.1640.10:FF:000001">
    <property type="entry name" value="Probable manganese-dependent inorganic pyrophosphatase"/>
    <property type="match status" value="1"/>
</dbReference>
<accession>A0A6M0H1L5</accession>
<dbReference type="EMBL" id="JAAGPU010000001">
    <property type="protein sequence ID" value="NEU03522.1"/>
    <property type="molecule type" value="Genomic_DNA"/>
</dbReference>
<dbReference type="Pfam" id="PF00571">
    <property type="entry name" value="CBS"/>
    <property type="match status" value="1"/>
</dbReference>
<dbReference type="Gene3D" id="3.90.1640.10">
    <property type="entry name" value="inorganic pyrophosphatase (n-terminal core)"/>
    <property type="match status" value="1"/>
</dbReference>
<dbReference type="GO" id="GO:0005737">
    <property type="term" value="C:cytoplasm"/>
    <property type="evidence" value="ECO:0007669"/>
    <property type="project" value="InterPro"/>
</dbReference>
<feature type="domain" description="CBS" evidence="9">
    <location>
        <begin position="74"/>
        <end position="130"/>
    </location>
</feature>
<dbReference type="InterPro" id="IPR038763">
    <property type="entry name" value="DHH_sf"/>
</dbReference>
<dbReference type="NCBIfam" id="NF011441">
    <property type="entry name" value="PRK14869.1-3"/>
    <property type="match status" value="1"/>
</dbReference>
<sequence>MKNSIYITGHKNPDSDSICSALAYAEFKNKTQKTPATAIRLGEVNNETKFILDYFKVEQPKLITTVKTEIADLEIDTVAPISPDISLKMAWSIMKKINCNTLPVVDENERLIGITSVSNLTSSYLDIWDNYILAKSNTKLDNILDTLSARVEYLSDENLQLKGKIAVANMSPNDEKTIIEENDIVICGDREDIQNFVVSKKVDLMIITGNREPLPGIIEKAKEANCTIIVTPYDTFTTSRLITQSIPVSYVMTKNNLISFEINDFIDEIKDIMLETRYRCYPVTDSNGKVIGTISRYHLINQRKKKVILMDHNEKSQSVDGIDDAEVVEIIDHHRIADIQTGLPIYFRNEPVGSTSTIVASIYFENGIRPSRQIAGILCGAIISDTLLLKSPTSTLVDEIVLKRLAQIADINIEDFANEMFKAATSLEGKSAKDLLNQDYKTFTIGETKIGVGQVTTTYIEGFKDIKNDLLELMETVASESNLEMITLMITDIFNGGSLFLVCGNKDLFISAFNTTLEDNAVYLDGVVSRKKQVIPPLNEAIDKMN</sequence>
<protein>
    <recommendedName>
        <fullName evidence="2">inorganic diphosphatase</fullName>
        <ecNumber evidence="2">3.6.1.1</ecNumber>
    </recommendedName>
    <alternativeName>
        <fullName evidence="6">Pyrophosphate phospho-hydrolase</fullName>
    </alternativeName>
</protein>
<gene>
    <name evidence="10" type="ORF">G3M99_01370</name>
</gene>
<dbReference type="InterPro" id="IPR001667">
    <property type="entry name" value="DDH_dom"/>
</dbReference>
<dbReference type="SUPFAM" id="SSF64182">
    <property type="entry name" value="DHH phosphoesterases"/>
    <property type="match status" value="1"/>
</dbReference>
<evidence type="ECO:0000313" key="10">
    <source>
        <dbReference type="EMBL" id="NEU03522.1"/>
    </source>
</evidence>
<dbReference type="PANTHER" id="PTHR12112">
    <property type="entry name" value="BNIP - RELATED"/>
    <property type="match status" value="1"/>
</dbReference>
<dbReference type="CDD" id="cd04597">
    <property type="entry name" value="CBS_pair_inorgPPase"/>
    <property type="match status" value="1"/>
</dbReference>
<feature type="domain" description="CBS" evidence="9">
    <location>
        <begin position="252"/>
        <end position="310"/>
    </location>
</feature>
<dbReference type="NCBIfam" id="NF011443">
    <property type="entry name" value="PRK14869.1-5"/>
    <property type="match status" value="1"/>
</dbReference>
<dbReference type="AlphaFoldDB" id="A0A6M0H1L5"/>
<dbReference type="GO" id="GO:0046872">
    <property type="term" value="F:metal ion binding"/>
    <property type="evidence" value="ECO:0007669"/>
    <property type="project" value="UniProtKB-KW"/>
</dbReference>
<dbReference type="GO" id="GO:0004427">
    <property type="term" value="F:inorganic diphosphate phosphatase activity"/>
    <property type="evidence" value="ECO:0007669"/>
    <property type="project" value="UniProtKB-EC"/>
</dbReference>
<evidence type="ECO:0000256" key="5">
    <source>
        <dbReference type="ARBA" id="ARBA00023211"/>
    </source>
</evidence>
<evidence type="ECO:0000313" key="11">
    <source>
        <dbReference type="Proteomes" id="UP000481872"/>
    </source>
</evidence>
<proteinExistence type="predicted"/>
<organism evidence="10 11">
    <name type="scientific">Clostridium senegalense</name>
    <dbReference type="NCBI Taxonomy" id="1465809"/>
    <lineage>
        <taxon>Bacteria</taxon>
        <taxon>Bacillati</taxon>
        <taxon>Bacillota</taxon>
        <taxon>Clostridia</taxon>
        <taxon>Eubacteriales</taxon>
        <taxon>Clostridiaceae</taxon>
        <taxon>Clostridium</taxon>
    </lineage>
</organism>
<name>A0A6M0H1L5_9CLOT</name>
<dbReference type="SMART" id="SM00116">
    <property type="entry name" value="CBS"/>
    <property type="match status" value="2"/>
</dbReference>
<dbReference type="PANTHER" id="PTHR12112:SF22">
    <property type="entry name" value="MANGANESE-DEPENDENT INORGANIC PYROPHOSPHATASE-RELATED"/>
    <property type="match status" value="1"/>
</dbReference>
<dbReference type="SMART" id="SM01131">
    <property type="entry name" value="DHHA2"/>
    <property type="match status" value="1"/>
</dbReference>
<keyword evidence="11" id="KW-1185">Reference proteome</keyword>
<keyword evidence="4 10" id="KW-0378">Hydrolase</keyword>
<evidence type="ECO:0000256" key="2">
    <source>
        <dbReference type="ARBA" id="ARBA00012146"/>
    </source>
</evidence>
<comment type="caution">
    <text evidence="10">The sequence shown here is derived from an EMBL/GenBank/DDBJ whole genome shotgun (WGS) entry which is preliminary data.</text>
</comment>
<dbReference type="Gene3D" id="3.40.1390.20">
    <property type="entry name" value="HprK N-terminal domain-like"/>
    <property type="match status" value="1"/>
</dbReference>
<dbReference type="Pfam" id="PF07085">
    <property type="entry name" value="DRTGG"/>
    <property type="match status" value="1"/>
</dbReference>
<dbReference type="RefSeq" id="WP_061994881.1">
    <property type="nucleotide sequence ID" value="NZ_JAAGPU010000001.1"/>
</dbReference>
<evidence type="ECO:0000256" key="4">
    <source>
        <dbReference type="ARBA" id="ARBA00022801"/>
    </source>
</evidence>